<feature type="region of interest" description="Disordered" evidence="2">
    <location>
        <begin position="371"/>
        <end position="418"/>
    </location>
</feature>
<feature type="compositionally biased region" description="Pro residues" evidence="2">
    <location>
        <begin position="371"/>
        <end position="386"/>
    </location>
</feature>
<dbReference type="InterPro" id="IPR003673">
    <property type="entry name" value="CoA-Trfase_fam_III"/>
</dbReference>
<organism evidence="3 4">
    <name type="scientific">Mycobacterium parmense</name>
    <dbReference type="NCBI Taxonomy" id="185642"/>
    <lineage>
        <taxon>Bacteria</taxon>
        <taxon>Bacillati</taxon>
        <taxon>Actinomycetota</taxon>
        <taxon>Actinomycetes</taxon>
        <taxon>Mycobacteriales</taxon>
        <taxon>Mycobacteriaceae</taxon>
        <taxon>Mycobacterium</taxon>
        <taxon>Mycobacterium simiae complex</taxon>
    </lineage>
</organism>
<evidence type="ECO:0000313" key="3">
    <source>
        <dbReference type="EMBL" id="BBZ47729.1"/>
    </source>
</evidence>
<dbReference type="InterPro" id="IPR044855">
    <property type="entry name" value="CoA-Trfase_III_dom3_sf"/>
</dbReference>
<dbReference type="Gene3D" id="3.30.1540.10">
    <property type="entry name" value="formyl-coa transferase, domain 3"/>
    <property type="match status" value="2"/>
</dbReference>
<dbReference type="PANTHER" id="PTHR48207">
    <property type="entry name" value="SUCCINATE--HYDROXYMETHYLGLUTARATE COA-TRANSFERASE"/>
    <property type="match status" value="1"/>
</dbReference>
<reference evidence="3 4" key="1">
    <citation type="journal article" date="2019" name="Emerg. Microbes Infect.">
        <title>Comprehensive subspecies identification of 175 nontuberculous mycobacteria species based on 7547 genomic profiles.</title>
        <authorList>
            <person name="Matsumoto Y."/>
            <person name="Kinjo T."/>
            <person name="Motooka D."/>
            <person name="Nabeya D."/>
            <person name="Jung N."/>
            <person name="Uechi K."/>
            <person name="Horii T."/>
            <person name="Iida T."/>
            <person name="Fujita J."/>
            <person name="Nakamura S."/>
        </authorList>
    </citation>
    <scope>NUCLEOTIDE SEQUENCE [LARGE SCALE GENOMIC DNA]</scope>
    <source>
        <strain evidence="3 4">JCM 14742</strain>
    </source>
</reference>
<name>A0A7I7Z1I2_9MYCO</name>
<dbReference type="OrthoDB" id="9797653at2"/>
<evidence type="ECO:0000256" key="2">
    <source>
        <dbReference type="SAM" id="MobiDB-lite"/>
    </source>
</evidence>
<dbReference type="PANTHER" id="PTHR48207:SF3">
    <property type="entry name" value="SUCCINATE--HYDROXYMETHYLGLUTARATE COA-TRANSFERASE"/>
    <property type="match status" value="1"/>
</dbReference>
<protein>
    <submittedName>
        <fullName evidence="3">CoA transferase</fullName>
    </submittedName>
</protein>
<dbReference type="EMBL" id="AP022614">
    <property type="protein sequence ID" value="BBZ47729.1"/>
    <property type="molecule type" value="Genomic_DNA"/>
</dbReference>
<proteinExistence type="predicted"/>
<dbReference type="Gene3D" id="3.40.50.10540">
    <property type="entry name" value="Crotonobetainyl-coa:carnitine coa-transferase, domain 1"/>
    <property type="match status" value="2"/>
</dbReference>
<keyword evidence="1 3" id="KW-0808">Transferase</keyword>
<dbReference type="InterPro" id="IPR050483">
    <property type="entry name" value="CoA-transferase_III_domain"/>
</dbReference>
<dbReference type="AlphaFoldDB" id="A0A7I7Z1I2"/>
<dbReference type="Proteomes" id="UP000467105">
    <property type="component" value="Chromosome"/>
</dbReference>
<dbReference type="SUPFAM" id="SSF89796">
    <property type="entry name" value="CoA-transferase family III (CaiB/BaiF)"/>
    <property type="match status" value="2"/>
</dbReference>
<keyword evidence="4" id="KW-1185">Reference proteome</keyword>
<dbReference type="GO" id="GO:0008410">
    <property type="term" value="F:CoA-transferase activity"/>
    <property type="evidence" value="ECO:0007669"/>
    <property type="project" value="TreeGrafter"/>
</dbReference>
<evidence type="ECO:0000256" key="1">
    <source>
        <dbReference type="ARBA" id="ARBA00022679"/>
    </source>
</evidence>
<gene>
    <name evidence="3" type="ORF">MPRM_50100</name>
</gene>
<accession>A0A7I7Z1I2</accession>
<sequence length="834" mass="89729">MAPEQEGAHEEGLQGEEKAVVVPAATEPPLTGYTVVDLSTGIAGAYCTRLLADGGADVVKVEPLEGDPLRSWSASGAAARLGGDGALFVFLAGAKHSVVADPERDDDVELVDNLLAAADAVVWSAGSKVAELPGFAPAEILCRHPHLTVTSITPFGLEGPWRDRAATEFTLQAWSGGIIGLGRGEAGRAPVFVGGQIGEYLAGAYASAATLASRYRRIGGASGELLDLSMLETQILGLTYYPVTYFDVLGRPWRDARRLTVPGVARARDGLIDVGCGTAQQWFDLCAMVGHPEWIDEDLAMSITEFANLHAGEIYAWMAEHSVDDIRELATAFRIPNAPVANGANIASLDHFIERGSFVRNPVGDFLQPGPPYRLRPAQLRPPQPAPGLGEHTEQYRAATAKRSVPPPPRDPSQRPKELPFTGLRVLDMTTFWAGPSCTHLLAMLGAEVIHVESTRRPDGTRLIAGVPVTEHQWWEKSPIFQALNTNKKGLTLDLQSPRGRELLCRLIATCDVLVENFTPRVLDQIGLDFPAVSSIRSDVVMMRMPGFGLDGPWRDNPAFAYVIEAASGLSWMTGYPDRTPYDPYSIGDPNAGVHALNALLLALEHRRRTGQGVFVEAAMVDAALNVAAEQIIEYSAYGALLQRAGNRGPTAAPQNLYRTADVDEFGNLDSWVAIAVATDEQWRLLCGALGSPVWATDPELTTEAGRRARQELIDERLACWCAHRGGDDIVATLWAAGVPVGKVMQPHRQTELEQLTARGFFEEVEHPVNGRARFSTVPVKISGGPAAFHTRPAPLLGQHNHELLIELGLTASEVADLESDGVIGQAPAIGARA</sequence>
<dbReference type="InterPro" id="IPR023606">
    <property type="entry name" value="CoA-Trfase_III_dom_1_sf"/>
</dbReference>
<dbReference type="Pfam" id="PF02515">
    <property type="entry name" value="CoA_transf_3"/>
    <property type="match status" value="2"/>
</dbReference>
<evidence type="ECO:0000313" key="4">
    <source>
        <dbReference type="Proteomes" id="UP000467105"/>
    </source>
</evidence>